<sequence>MKGGDNISDGFFLDMELIEKFKSLPRAKEDQWKDCCIYRVPSYMREANPEAYAPKLLSLGPYHHGAAPHLKEMEKHKYRALSRVLKRTRMCVEDFIEALRPLKKELNIDSYNHLDEKWREEEEIEVLATDGVGWSFSDRGDSGALQ</sequence>
<gene>
    <name evidence="1" type="ORF">H6P81_014678</name>
</gene>
<evidence type="ECO:0000313" key="1">
    <source>
        <dbReference type="EMBL" id="KAG9443338.1"/>
    </source>
</evidence>
<comment type="caution">
    <text evidence="1">The sequence shown here is derived from an EMBL/GenBank/DDBJ whole genome shotgun (WGS) entry which is preliminary data.</text>
</comment>
<dbReference type="PANTHER" id="PTHR31170">
    <property type="entry name" value="BNAC04G53230D PROTEIN"/>
    <property type="match status" value="1"/>
</dbReference>
<protein>
    <submittedName>
        <fullName evidence="1">Uncharacterized protein</fullName>
    </submittedName>
</protein>
<reference evidence="1 2" key="1">
    <citation type="submission" date="2021-07" db="EMBL/GenBank/DDBJ databases">
        <title>The Aristolochia fimbriata genome: insights into angiosperm evolution, floral development and chemical biosynthesis.</title>
        <authorList>
            <person name="Jiao Y."/>
        </authorList>
    </citation>
    <scope>NUCLEOTIDE SEQUENCE [LARGE SCALE GENOMIC DNA]</scope>
    <source>
        <strain evidence="1">IBCAS-2021</strain>
        <tissue evidence="1">Leaf</tissue>
    </source>
</reference>
<dbReference type="Proteomes" id="UP000825729">
    <property type="component" value="Unassembled WGS sequence"/>
</dbReference>
<dbReference type="Pfam" id="PF03140">
    <property type="entry name" value="DUF247"/>
    <property type="match status" value="1"/>
</dbReference>
<dbReference type="PANTHER" id="PTHR31170:SF25">
    <property type="entry name" value="BNAA09G04570D PROTEIN"/>
    <property type="match status" value="1"/>
</dbReference>
<evidence type="ECO:0000313" key="2">
    <source>
        <dbReference type="Proteomes" id="UP000825729"/>
    </source>
</evidence>
<keyword evidence="2" id="KW-1185">Reference proteome</keyword>
<dbReference type="AlphaFoldDB" id="A0AAV7E430"/>
<name>A0AAV7E430_ARIFI</name>
<organism evidence="1 2">
    <name type="scientific">Aristolochia fimbriata</name>
    <name type="common">White veined hardy Dutchman's pipe vine</name>
    <dbReference type="NCBI Taxonomy" id="158543"/>
    <lineage>
        <taxon>Eukaryota</taxon>
        <taxon>Viridiplantae</taxon>
        <taxon>Streptophyta</taxon>
        <taxon>Embryophyta</taxon>
        <taxon>Tracheophyta</taxon>
        <taxon>Spermatophyta</taxon>
        <taxon>Magnoliopsida</taxon>
        <taxon>Magnoliidae</taxon>
        <taxon>Piperales</taxon>
        <taxon>Aristolochiaceae</taxon>
        <taxon>Aristolochia</taxon>
    </lineage>
</organism>
<accession>A0AAV7E430</accession>
<dbReference type="EMBL" id="JAINDJ010000006">
    <property type="protein sequence ID" value="KAG9443338.1"/>
    <property type="molecule type" value="Genomic_DNA"/>
</dbReference>
<dbReference type="InterPro" id="IPR004158">
    <property type="entry name" value="DUF247_pln"/>
</dbReference>
<proteinExistence type="predicted"/>